<sequence>MKLIIATLLALTALAAADISCDLCKNHYQYCLDNGVVPGIDKEAQICAEHVCFQNPECRRCGDELGKCPDNSCYHKGCGNHDCAP</sequence>
<keyword evidence="1" id="KW-0732">Signal</keyword>
<feature type="signal peptide" evidence="1">
    <location>
        <begin position="1"/>
        <end position="17"/>
    </location>
</feature>
<evidence type="ECO:0000256" key="1">
    <source>
        <dbReference type="SAM" id="SignalP"/>
    </source>
</evidence>
<dbReference type="OrthoDB" id="3684436at2759"/>
<dbReference type="EMBL" id="CP069041">
    <property type="protein sequence ID" value="QRD05714.1"/>
    <property type="molecule type" value="Genomic_DNA"/>
</dbReference>
<dbReference type="OMA" id="KEAQICA"/>
<dbReference type="VEuPathDB" id="FungiDB:JI435_444800"/>
<organism evidence="2 3">
    <name type="scientific">Phaeosphaeria nodorum (strain SN15 / ATCC MYA-4574 / FGSC 10173)</name>
    <name type="common">Glume blotch fungus</name>
    <name type="synonym">Parastagonospora nodorum</name>
    <dbReference type="NCBI Taxonomy" id="321614"/>
    <lineage>
        <taxon>Eukaryota</taxon>
        <taxon>Fungi</taxon>
        <taxon>Dikarya</taxon>
        <taxon>Ascomycota</taxon>
        <taxon>Pezizomycotina</taxon>
        <taxon>Dothideomycetes</taxon>
        <taxon>Pleosporomycetidae</taxon>
        <taxon>Pleosporales</taxon>
        <taxon>Pleosporineae</taxon>
        <taxon>Phaeosphaeriaceae</taxon>
        <taxon>Parastagonospora</taxon>
    </lineage>
</organism>
<evidence type="ECO:0000313" key="3">
    <source>
        <dbReference type="Proteomes" id="UP000663193"/>
    </source>
</evidence>
<dbReference type="Proteomes" id="UP000663193">
    <property type="component" value="Chromosome 19"/>
</dbReference>
<protein>
    <submittedName>
        <fullName evidence="2">Uncharacterized protein</fullName>
    </submittedName>
</protein>
<name>A0A7U2NPH2_PHANO</name>
<reference evidence="3" key="1">
    <citation type="journal article" date="2021" name="BMC Genomics">
        <title>Chromosome-level genome assembly and manually-curated proteome of model necrotroph Parastagonospora nodorum Sn15 reveals a genome-wide trove of candidate effector homologs, and redundancy of virulence-related functions within an accessory chromosome.</title>
        <authorList>
            <person name="Bertazzoni S."/>
            <person name="Jones D.A.B."/>
            <person name="Phan H.T."/>
            <person name="Tan K.-C."/>
            <person name="Hane J.K."/>
        </authorList>
    </citation>
    <scope>NUCLEOTIDE SEQUENCE [LARGE SCALE GENOMIC DNA]</scope>
    <source>
        <strain evidence="3">SN15 / ATCC MYA-4574 / FGSC 10173)</strain>
    </source>
</reference>
<feature type="chain" id="PRO_5031231223" evidence="1">
    <location>
        <begin position="18"/>
        <end position="85"/>
    </location>
</feature>
<dbReference type="AlphaFoldDB" id="A0A7U2NPH2"/>
<accession>A0A7U2NPH2</accession>
<gene>
    <name evidence="2" type="ORF">JI435_444800</name>
</gene>
<proteinExistence type="predicted"/>
<evidence type="ECO:0000313" key="2">
    <source>
        <dbReference type="EMBL" id="QRD05714.1"/>
    </source>
</evidence>
<keyword evidence="3" id="KW-1185">Reference proteome</keyword>